<evidence type="ECO:0000313" key="3">
    <source>
        <dbReference type="EMBL" id="OWZ18695.1"/>
    </source>
</evidence>
<feature type="transmembrane region" description="Helical" evidence="2">
    <location>
        <begin position="101"/>
        <end position="120"/>
    </location>
</feature>
<reference evidence="4" key="1">
    <citation type="submission" date="2017-03" db="EMBL/GenBank/DDBJ databases">
        <title>Phytopthora megakarya and P. palmivora, two closely related causual agents of cacao black pod achieved similar genome size and gene model numbers by different mechanisms.</title>
        <authorList>
            <person name="Ali S."/>
            <person name="Shao J."/>
            <person name="Larry D.J."/>
            <person name="Kronmiller B."/>
            <person name="Shen D."/>
            <person name="Strem M.D."/>
            <person name="Melnick R.L."/>
            <person name="Guiltinan M.J."/>
            <person name="Tyler B.M."/>
            <person name="Meinhardt L.W."/>
            <person name="Bailey B.A."/>
        </authorList>
    </citation>
    <scope>NUCLEOTIDE SEQUENCE [LARGE SCALE GENOMIC DNA]</scope>
    <source>
        <strain evidence="4">zdho120</strain>
    </source>
</reference>
<name>A0A225WLZ7_9STRA</name>
<dbReference type="AlphaFoldDB" id="A0A225WLZ7"/>
<feature type="transmembrane region" description="Helical" evidence="2">
    <location>
        <begin position="434"/>
        <end position="455"/>
    </location>
</feature>
<gene>
    <name evidence="3" type="ORF">PHMEG_0007174</name>
</gene>
<feature type="transmembrane region" description="Helical" evidence="2">
    <location>
        <begin position="132"/>
        <end position="155"/>
    </location>
</feature>
<feature type="transmembrane region" description="Helical" evidence="2">
    <location>
        <begin position="529"/>
        <end position="547"/>
    </location>
</feature>
<keyword evidence="2" id="KW-0472">Membrane</keyword>
<feature type="transmembrane region" description="Helical" evidence="2">
    <location>
        <begin position="225"/>
        <end position="246"/>
    </location>
</feature>
<feature type="transmembrane region" description="Helical" evidence="2">
    <location>
        <begin position="748"/>
        <end position="767"/>
    </location>
</feature>
<feature type="transmembrane region" description="Helical" evidence="2">
    <location>
        <begin position="199"/>
        <end position="219"/>
    </location>
</feature>
<dbReference type="Proteomes" id="UP000198211">
    <property type="component" value="Unassembled WGS sequence"/>
</dbReference>
<feature type="transmembrane region" description="Helical" evidence="2">
    <location>
        <begin position="595"/>
        <end position="621"/>
    </location>
</feature>
<feature type="transmembrane region" description="Helical" evidence="2">
    <location>
        <begin position="664"/>
        <end position="685"/>
    </location>
</feature>
<dbReference type="EMBL" id="NBNE01000551">
    <property type="protein sequence ID" value="OWZ18695.1"/>
    <property type="molecule type" value="Genomic_DNA"/>
</dbReference>
<comment type="caution">
    <text evidence="3">The sequence shown here is derived from an EMBL/GenBank/DDBJ whole genome shotgun (WGS) entry which is preliminary data.</text>
</comment>
<dbReference type="OrthoDB" id="103635at2759"/>
<evidence type="ECO:0000256" key="1">
    <source>
        <dbReference type="SAM" id="MobiDB-lite"/>
    </source>
</evidence>
<feature type="transmembrane region" description="Helical" evidence="2">
    <location>
        <begin position="161"/>
        <end position="178"/>
    </location>
</feature>
<feature type="region of interest" description="Disordered" evidence="1">
    <location>
        <begin position="348"/>
        <end position="368"/>
    </location>
</feature>
<evidence type="ECO:0008006" key="5">
    <source>
        <dbReference type="Google" id="ProtNLM"/>
    </source>
</evidence>
<keyword evidence="2" id="KW-1133">Transmembrane helix</keyword>
<evidence type="ECO:0000256" key="2">
    <source>
        <dbReference type="SAM" id="Phobius"/>
    </source>
</evidence>
<evidence type="ECO:0000313" key="4">
    <source>
        <dbReference type="Proteomes" id="UP000198211"/>
    </source>
</evidence>
<sequence length="832" mass="94340">MVAVSPVPVDIAFTIQPVHPIARAAKIFWQWFAQFCGRLPGEYTVAKLDAFDRFRREISLWQLTAILVLSPLPCLLVNVIVESIPLADPATGFHGSLHFQIRNFFVGTTVMMTLLTTKVSCLSRLTAQSWNFIIGTSLALAGVAIATNAAIAIVADVFPVPFTQFAPAGPMGAIGALINWRFLETPENRVRLQRLDRWLAMDLAPILIYPIFTAAFMAFKPQQQLWLSLLLPVLKLILRYLLWLVIKDELDLVGAAKCSVGHLYHILFTVMCLQNAKSLETYVAVVTVNIIQMLLNLTRNSRLKNIKNRSSRRRSLPSTNRSSKYLNEILPWRSASVTVAQPLVSPFTKKSDGCRRRSRKTHGPLTGKTGKREEFVRRFTSALHQAEIVLLRSYITIFVMPFYGIYQTLLFVLPNRKYFATMATTTTFDDVASMMYRMLFMCSLELVFMVVYMALISRQLNVSAIHNLAFVLWSQHIEFSQGPVRLLSRLTKSLSRWFRLIFGRLPGEYTVAKLDAFDCFRRETTPAQVAAILFLTPMSSILINFIIESIPLNDPATGFRGCLPFLLRNFVTATIVTMVPFRIKPDCISELSIPSWKLALGFGILLGTVSTGTIAALIYIIKDFPVPSSQFSPMIPMGIIGRLIETKILQKPEVKPRLAKIDLWLGMVVVPIFIYPISTAFFMALEPRHQFWFSLVLPVIKHLVRYLLWVAARDDLDLVGSVVCAIGHFYHILFTAMCLQNAKNLKTLIAVVIVNLIHMIFNCREIVKDAYKIKSQLQDLCSTETHDIVSTALNIAQKERVSRSLHHKHPSRFSSQYRIYVVRRHMILFLLH</sequence>
<accession>A0A225WLZ7</accession>
<organism evidence="3 4">
    <name type="scientific">Phytophthora megakarya</name>
    <dbReference type="NCBI Taxonomy" id="4795"/>
    <lineage>
        <taxon>Eukaryota</taxon>
        <taxon>Sar</taxon>
        <taxon>Stramenopiles</taxon>
        <taxon>Oomycota</taxon>
        <taxon>Peronosporomycetes</taxon>
        <taxon>Peronosporales</taxon>
        <taxon>Peronosporaceae</taxon>
        <taxon>Phytophthora</taxon>
    </lineage>
</organism>
<keyword evidence="2" id="KW-0812">Transmembrane</keyword>
<feature type="transmembrane region" description="Helical" evidence="2">
    <location>
        <begin position="718"/>
        <end position="742"/>
    </location>
</feature>
<feature type="transmembrane region" description="Helical" evidence="2">
    <location>
        <begin position="394"/>
        <end position="414"/>
    </location>
</feature>
<protein>
    <recommendedName>
        <fullName evidence="5">Transmembrane protein</fullName>
    </recommendedName>
</protein>
<keyword evidence="4" id="KW-1185">Reference proteome</keyword>
<feature type="transmembrane region" description="Helical" evidence="2">
    <location>
        <begin position="691"/>
        <end position="711"/>
    </location>
</feature>
<proteinExistence type="predicted"/>
<feature type="transmembrane region" description="Helical" evidence="2">
    <location>
        <begin position="60"/>
        <end position="81"/>
    </location>
</feature>